<gene>
    <name evidence="1" type="ORF">M9H77_01666</name>
</gene>
<reference evidence="2" key="1">
    <citation type="journal article" date="2023" name="Nat. Plants">
        <title>Single-cell RNA sequencing provides a high-resolution roadmap for understanding the multicellular compartmentation of specialized metabolism.</title>
        <authorList>
            <person name="Sun S."/>
            <person name="Shen X."/>
            <person name="Li Y."/>
            <person name="Li Y."/>
            <person name="Wang S."/>
            <person name="Li R."/>
            <person name="Zhang H."/>
            <person name="Shen G."/>
            <person name="Guo B."/>
            <person name="Wei J."/>
            <person name="Xu J."/>
            <person name="St-Pierre B."/>
            <person name="Chen S."/>
            <person name="Sun C."/>
        </authorList>
    </citation>
    <scope>NUCLEOTIDE SEQUENCE [LARGE SCALE GENOMIC DNA]</scope>
</reference>
<comment type="caution">
    <text evidence="1">The sequence shown here is derived from an EMBL/GenBank/DDBJ whole genome shotgun (WGS) entry which is preliminary data.</text>
</comment>
<evidence type="ECO:0000313" key="1">
    <source>
        <dbReference type="EMBL" id="KAI5680439.1"/>
    </source>
</evidence>
<dbReference type="Proteomes" id="UP001060085">
    <property type="component" value="Linkage Group LG01"/>
</dbReference>
<accession>A0ACC0C6C1</accession>
<proteinExistence type="predicted"/>
<organism evidence="1 2">
    <name type="scientific">Catharanthus roseus</name>
    <name type="common">Madagascar periwinkle</name>
    <name type="synonym">Vinca rosea</name>
    <dbReference type="NCBI Taxonomy" id="4058"/>
    <lineage>
        <taxon>Eukaryota</taxon>
        <taxon>Viridiplantae</taxon>
        <taxon>Streptophyta</taxon>
        <taxon>Embryophyta</taxon>
        <taxon>Tracheophyta</taxon>
        <taxon>Spermatophyta</taxon>
        <taxon>Magnoliopsida</taxon>
        <taxon>eudicotyledons</taxon>
        <taxon>Gunneridae</taxon>
        <taxon>Pentapetalae</taxon>
        <taxon>asterids</taxon>
        <taxon>lamiids</taxon>
        <taxon>Gentianales</taxon>
        <taxon>Apocynaceae</taxon>
        <taxon>Rauvolfioideae</taxon>
        <taxon>Vinceae</taxon>
        <taxon>Catharanthinae</taxon>
        <taxon>Catharanthus</taxon>
    </lineage>
</organism>
<sequence length="161" mass="17320">MATIEEKSVMVVGIDDSEQSFYALEWTLNHFFVPSPANSPFKLVLVHAKPSPTTAIGLAGPGAVDVLPYVDSDLKKIAGRVLEKAKEICLSKSVEAGFETIEGDPRNVLCEAVEKHNASILVVGSHGYGAIKRAVLGSVSDYCAHHAHCTVMIVKKPKLKH</sequence>
<name>A0ACC0C6C1_CATRO</name>
<keyword evidence="2" id="KW-1185">Reference proteome</keyword>
<dbReference type="EMBL" id="CM044701">
    <property type="protein sequence ID" value="KAI5680439.1"/>
    <property type="molecule type" value="Genomic_DNA"/>
</dbReference>
<evidence type="ECO:0000313" key="2">
    <source>
        <dbReference type="Proteomes" id="UP001060085"/>
    </source>
</evidence>
<protein>
    <submittedName>
        <fullName evidence="1">Uncharacterized protein</fullName>
    </submittedName>
</protein>